<reference evidence="2" key="1">
    <citation type="submission" date="2020-05" db="EMBL/GenBank/DDBJ databases">
        <authorList>
            <person name="Chiriac C."/>
            <person name="Salcher M."/>
            <person name="Ghai R."/>
            <person name="Kavagutti S V."/>
        </authorList>
    </citation>
    <scope>NUCLEOTIDE SEQUENCE</scope>
</reference>
<dbReference type="PANTHER" id="PTHR48090:SF7">
    <property type="entry name" value="RFBJ PROTEIN"/>
    <property type="match status" value="1"/>
</dbReference>
<dbReference type="SUPFAM" id="SSF53335">
    <property type="entry name" value="S-adenosyl-L-methionine-dependent methyltransferases"/>
    <property type="match status" value="1"/>
</dbReference>
<dbReference type="Pfam" id="PF00535">
    <property type="entry name" value="Glycos_transf_2"/>
    <property type="match status" value="1"/>
</dbReference>
<dbReference type="InterPro" id="IPR001173">
    <property type="entry name" value="Glyco_trans_2-like"/>
</dbReference>
<sequence>MTNKKIGILVVAYNAATTLAAVLDRIPEDFRDSITAVIVGDDHSQDQTHLVAVGYQQLDQSLPLQITRHESNLGYGGNQKWGYRTAIEQGLDIIVLLHGDGQYAPELLPQMVAPLLSDEAEAVFGSRMIMEGGARRGGMPLYKFVGNRILTTVENAVAGVDLTEWHSGYRAYSVAALAQLPFERNSDGFDFDTQIILQLIESGQRIAEIPIPTYYGEEISHVNGLKYAKDITSEVVRYRAHKMGFGSGELAFSSSAYEQKEGDDSSHHILKNWLSNRSAARVLDLGCSDGRFAEQLQAMGHHVTGVDLQAHEGVKERVETFVQADLDQGLPTELAGPFEVVLAADVLEHVRRPDQLLEQIHALLAPGGSVLVSIPNFAHWYPRVRVALGRFDYDRRGILDSDHVRFFTKKSFERLAESAGFSIVRREATGLPLEVAERGGHGQEVNSRGISRVLSRLDRAAVSARPQLFGYQFIFELRADSALNRDNQVNQVNQVKAGE</sequence>
<evidence type="ECO:0000313" key="2">
    <source>
        <dbReference type="EMBL" id="CAB4729909.1"/>
    </source>
</evidence>
<protein>
    <submittedName>
        <fullName evidence="2">Unannotated protein</fullName>
    </submittedName>
</protein>
<gene>
    <name evidence="2" type="ORF">UFOPK2766_00243</name>
</gene>
<name>A0A6J6S600_9ZZZZ</name>
<dbReference type="CDD" id="cd04179">
    <property type="entry name" value="DPM_DPG-synthase_like"/>
    <property type="match status" value="1"/>
</dbReference>
<dbReference type="Pfam" id="PF13489">
    <property type="entry name" value="Methyltransf_23"/>
    <property type="match status" value="1"/>
</dbReference>
<dbReference type="AlphaFoldDB" id="A0A6J6S600"/>
<dbReference type="InterPro" id="IPR050256">
    <property type="entry name" value="Glycosyltransferase_2"/>
</dbReference>
<dbReference type="InterPro" id="IPR029063">
    <property type="entry name" value="SAM-dependent_MTases_sf"/>
</dbReference>
<accession>A0A6J6S600</accession>
<dbReference type="Gene3D" id="3.40.50.150">
    <property type="entry name" value="Vaccinia Virus protein VP39"/>
    <property type="match status" value="1"/>
</dbReference>
<dbReference type="PANTHER" id="PTHR48090">
    <property type="entry name" value="UNDECAPRENYL-PHOSPHATE 4-DEOXY-4-FORMAMIDO-L-ARABINOSE TRANSFERASE-RELATED"/>
    <property type="match status" value="1"/>
</dbReference>
<proteinExistence type="predicted"/>
<dbReference type="CDD" id="cd02440">
    <property type="entry name" value="AdoMet_MTases"/>
    <property type="match status" value="1"/>
</dbReference>
<feature type="domain" description="Glycosyltransferase 2-like" evidence="1">
    <location>
        <begin position="8"/>
        <end position="141"/>
    </location>
</feature>
<evidence type="ECO:0000259" key="1">
    <source>
        <dbReference type="Pfam" id="PF00535"/>
    </source>
</evidence>
<dbReference type="InterPro" id="IPR029044">
    <property type="entry name" value="Nucleotide-diphossugar_trans"/>
</dbReference>
<dbReference type="Gene3D" id="3.90.550.10">
    <property type="entry name" value="Spore Coat Polysaccharide Biosynthesis Protein SpsA, Chain A"/>
    <property type="match status" value="1"/>
</dbReference>
<dbReference type="EMBL" id="CAEZYU010000006">
    <property type="protein sequence ID" value="CAB4729909.1"/>
    <property type="molecule type" value="Genomic_DNA"/>
</dbReference>
<dbReference type="SUPFAM" id="SSF53448">
    <property type="entry name" value="Nucleotide-diphospho-sugar transferases"/>
    <property type="match status" value="1"/>
</dbReference>
<organism evidence="2">
    <name type="scientific">freshwater metagenome</name>
    <dbReference type="NCBI Taxonomy" id="449393"/>
    <lineage>
        <taxon>unclassified sequences</taxon>
        <taxon>metagenomes</taxon>
        <taxon>ecological metagenomes</taxon>
    </lineage>
</organism>